<dbReference type="PROSITE" id="PS00194">
    <property type="entry name" value="THIOREDOXIN_1"/>
    <property type="match status" value="2"/>
</dbReference>
<dbReference type="CDD" id="cd03001">
    <property type="entry name" value="PDI_a_P5"/>
    <property type="match status" value="1"/>
</dbReference>
<evidence type="ECO:0000256" key="1">
    <source>
        <dbReference type="ARBA" id="ARBA00001182"/>
    </source>
</evidence>
<feature type="region of interest" description="Disordered" evidence="12">
    <location>
        <begin position="137"/>
        <end position="169"/>
    </location>
</feature>
<dbReference type="Gene3D" id="3.40.30.10">
    <property type="entry name" value="Glutaredoxin"/>
    <property type="match status" value="2"/>
</dbReference>
<evidence type="ECO:0000313" key="16">
    <source>
        <dbReference type="Proteomes" id="UP000570595"/>
    </source>
</evidence>
<dbReference type="EC" id="5.3.4.1" evidence="4"/>
<sequence length="434" mass="47866">MAYLLLFIIGLLSDAEVCSAAALYGKKDSFVQVLDAKSFAKTVVQSNELWVVEFYADWCGHCQQFAPEYEKAATAMAGIVNFAAVNDQSVMGPYGVQGFPTVKFFGEDKSKPVDYSGPREAKGLVKYAISQAKKVANDRLAGKSKPKKAKKETGGKSKKADTQPEGNEDDVVVLTGSNFDKLVMQDDKSVWFVEFYAPWCGHCKALAPHWTAAATQMKGRVKFGKVDATEEQSLAQRFGVQGFPTIKLFPAGKKSDGLAVDYQEQRETSSLVQFAEKYYSYAKEATQLLNQEDFEENCKNHVCVIAFLPHILDSGAEERNAYIKEYNAAVKANPGIPVHYYWSQGGDQFDFEEALRLQFGYPALVAVHLSKGHYGIHRGGFDEANIRTFVSGLMAGRVTLDPLPKNLPKLHSVTAWDGKDAQPEPEEDTVAPCS</sequence>
<dbReference type="InterPro" id="IPR005788">
    <property type="entry name" value="PDI_thioredoxin-like_dom"/>
</dbReference>
<dbReference type="Pfam" id="PF24541">
    <property type="entry name" value="Thioredox_PDIA6_C"/>
    <property type="match status" value="1"/>
</dbReference>
<dbReference type="InterPro" id="IPR017937">
    <property type="entry name" value="Thioredoxin_CS"/>
</dbReference>
<dbReference type="OrthoDB" id="2121326at2759"/>
<dbReference type="GO" id="GO:0005788">
    <property type="term" value="C:endoplasmic reticulum lumen"/>
    <property type="evidence" value="ECO:0007669"/>
    <property type="project" value="UniProtKB-SubCell"/>
</dbReference>
<feature type="compositionally biased region" description="Basic and acidic residues" evidence="12">
    <location>
        <begin position="151"/>
        <end position="162"/>
    </location>
</feature>
<evidence type="ECO:0000256" key="2">
    <source>
        <dbReference type="ARBA" id="ARBA00004319"/>
    </source>
</evidence>
<feature type="chain" id="PRO_5029486627" description="protein disulfide-isomerase" evidence="13">
    <location>
        <begin position="21"/>
        <end position="434"/>
    </location>
</feature>
<accession>A0A7J6LPE9</accession>
<evidence type="ECO:0000256" key="13">
    <source>
        <dbReference type="SAM" id="SignalP"/>
    </source>
</evidence>
<dbReference type="GO" id="GO:0003756">
    <property type="term" value="F:protein disulfide isomerase activity"/>
    <property type="evidence" value="ECO:0007669"/>
    <property type="project" value="UniProtKB-EC"/>
</dbReference>
<evidence type="ECO:0000259" key="14">
    <source>
        <dbReference type="PROSITE" id="PS51352"/>
    </source>
</evidence>
<dbReference type="EMBL" id="JABAHT010000219">
    <property type="protein sequence ID" value="KAF4660791.1"/>
    <property type="molecule type" value="Genomic_DNA"/>
</dbReference>
<feature type="signal peptide" evidence="13">
    <location>
        <begin position="1"/>
        <end position="20"/>
    </location>
</feature>
<feature type="domain" description="Thioredoxin" evidence="14">
    <location>
        <begin position="9"/>
        <end position="134"/>
    </location>
</feature>
<dbReference type="InterPro" id="IPR057305">
    <property type="entry name" value="Thioredox_PDIA6_C"/>
</dbReference>
<keyword evidence="9" id="KW-0413">Isomerase</keyword>
<dbReference type="AlphaFoldDB" id="A0A7J6LPE9"/>
<keyword evidence="6" id="KW-0677">Repeat</keyword>
<evidence type="ECO:0000256" key="5">
    <source>
        <dbReference type="ARBA" id="ARBA00022729"/>
    </source>
</evidence>
<dbReference type="InterPro" id="IPR036249">
    <property type="entry name" value="Thioredoxin-like_sf"/>
</dbReference>
<dbReference type="InterPro" id="IPR013766">
    <property type="entry name" value="Thioredoxin_domain"/>
</dbReference>
<protein>
    <recommendedName>
        <fullName evidence="4">protein disulfide-isomerase</fullName>
        <ecNumber evidence="4">5.3.4.1</ecNumber>
    </recommendedName>
</protein>
<evidence type="ECO:0000256" key="11">
    <source>
        <dbReference type="RuleBase" id="RU004208"/>
    </source>
</evidence>
<name>A0A7J6LPE9_PEROL</name>
<evidence type="ECO:0000256" key="8">
    <source>
        <dbReference type="ARBA" id="ARBA00023157"/>
    </source>
</evidence>
<dbReference type="SUPFAM" id="SSF52833">
    <property type="entry name" value="Thioredoxin-like"/>
    <property type="match status" value="3"/>
</dbReference>
<evidence type="ECO:0000256" key="9">
    <source>
        <dbReference type="ARBA" id="ARBA00023235"/>
    </source>
</evidence>
<dbReference type="PANTHER" id="PTHR45815">
    <property type="entry name" value="PROTEIN DISULFIDE-ISOMERASE A6"/>
    <property type="match status" value="1"/>
</dbReference>
<evidence type="ECO:0000256" key="10">
    <source>
        <dbReference type="ARBA" id="ARBA00023284"/>
    </source>
</evidence>
<comment type="catalytic activity">
    <reaction evidence="1">
        <text>Catalyzes the rearrangement of -S-S- bonds in proteins.</text>
        <dbReference type="EC" id="5.3.4.1"/>
    </reaction>
</comment>
<comment type="subcellular location">
    <subcellularLocation>
        <location evidence="2">Endoplasmic reticulum lumen</location>
    </subcellularLocation>
</comment>
<dbReference type="Proteomes" id="UP000570595">
    <property type="component" value="Unassembled WGS sequence"/>
</dbReference>
<proteinExistence type="inferred from homology"/>
<dbReference type="PRINTS" id="PR00421">
    <property type="entry name" value="THIOREDOXIN"/>
</dbReference>
<dbReference type="PROSITE" id="PS51352">
    <property type="entry name" value="THIOREDOXIN_2"/>
    <property type="match status" value="2"/>
</dbReference>
<feature type="domain" description="Thioredoxin" evidence="14">
    <location>
        <begin position="139"/>
        <end position="280"/>
    </location>
</feature>
<gene>
    <name evidence="15" type="ORF">FOZ61_003753</name>
</gene>
<keyword evidence="5 13" id="KW-0732">Signal</keyword>
<evidence type="ECO:0000256" key="3">
    <source>
        <dbReference type="ARBA" id="ARBA00006347"/>
    </source>
</evidence>
<comment type="caution">
    <text evidence="15">The sequence shown here is derived from an EMBL/GenBank/DDBJ whole genome shotgun (WGS) entry which is preliminary data.</text>
</comment>
<evidence type="ECO:0000256" key="6">
    <source>
        <dbReference type="ARBA" id="ARBA00022737"/>
    </source>
</evidence>
<dbReference type="PANTHER" id="PTHR45815:SF3">
    <property type="entry name" value="PROTEIN DISULFIDE-ISOMERASE A6"/>
    <property type="match status" value="1"/>
</dbReference>
<keyword evidence="8" id="KW-1015">Disulfide bond</keyword>
<dbReference type="NCBIfam" id="TIGR01126">
    <property type="entry name" value="pdi_dom"/>
    <property type="match status" value="1"/>
</dbReference>
<keyword evidence="7" id="KW-0256">Endoplasmic reticulum</keyword>
<keyword evidence="10" id="KW-0676">Redox-active center</keyword>
<organism evidence="15 16">
    <name type="scientific">Perkinsus olseni</name>
    <name type="common">Perkinsus atlanticus</name>
    <dbReference type="NCBI Taxonomy" id="32597"/>
    <lineage>
        <taxon>Eukaryota</taxon>
        <taxon>Sar</taxon>
        <taxon>Alveolata</taxon>
        <taxon>Perkinsozoa</taxon>
        <taxon>Perkinsea</taxon>
        <taxon>Perkinsida</taxon>
        <taxon>Perkinsidae</taxon>
        <taxon>Perkinsus</taxon>
    </lineage>
</organism>
<evidence type="ECO:0000256" key="4">
    <source>
        <dbReference type="ARBA" id="ARBA00012723"/>
    </source>
</evidence>
<dbReference type="GO" id="GO:0034976">
    <property type="term" value="P:response to endoplasmic reticulum stress"/>
    <property type="evidence" value="ECO:0007669"/>
    <property type="project" value="TreeGrafter"/>
</dbReference>
<evidence type="ECO:0000256" key="7">
    <source>
        <dbReference type="ARBA" id="ARBA00022824"/>
    </source>
</evidence>
<evidence type="ECO:0000313" key="15">
    <source>
        <dbReference type="EMBL" id="KAF4660791.1"/>
    </source>
</evidence>
<reference evidence="15 16" key="1">
    <citation type="submission" date="2020-04" db="EMBL/GenBank/DDBJ databases">
        <title>Perkinsus olseni comparative genomics.</title>
        <authorList>
            <person name="Bogema D.R."/>
        </authorList>
    </citation>
    <scope>NUCLEOTIDE SEQUENCE [LARGE SCALE GENOMIC DNA]</scope>
    <source>
        <strain evidence="15">ATCC PRA-179</strain>
    </source>
</reference>
<evidence type="ECO:0000256" key="12">
    <source>
        <dbReference type="SAM" id="MobiDB-lite"/>
    </source>
</evidence>
<dbReference type="GO" id="GO:0015035">
    <property type="term" value="F:protein-disulfide reductase activity"/>
    <property type="evidence" value="ECO:0007669"/>
    <property type="project" value="TreeGrafter"/>
</dbReference>
<comment type="similarity">
    <text evidence="3 11">Belongs to the protein disulfide isomerase family.</text>
</comment>
<dbReference type="Pfam" id="PF00085">
    <property type="entry name" value="Thioredoxin"/>
    <property type="match status" value="2"/>
</dbReference>